<gene>
    <name evidence="10" type="ORF">HDA41_001899</name>
</gene>
<dbReference type="Pfam" id="PF00528">
    <property type="entry name" value="BPD_transp_1"/>
    <property type="match status" value="1"/>
</dbReference>
<comment type="similarity">
    <text evidence="7">Belongs to the binding-protein-dependent transport system permease family.</text>
</comment>
<evidence type="ECO:0000256" key="2">
    <source>
        <dbReference type="ARBA" id="ARBA00022448"/>
    </source>
</evidence>
<evidence type="ECO:0000256" key="8">
    <source>
        <dbReference type="SAM" id="MobiDB-lite"/>
    </source>
</evidence>
<feature type="transmembrane region" description="Helical" evidence="7">
    <location>
        <begin position="37"/>
        <end position="63"/>
    </location>
</feature>
<reference evidence="10 11" key="1">
    <citation type="submission" date="2020-08" db="EMBL/GenBank/DDBJ databases">
        <title>Sequencing the genomes of 1000 actinobacteria strains.</title>
        <authorList>
            <person name="Klenk H.-P."/>
        </authorList>
    </citation>
    <scope>NUCLEOTIDE SEQUENCE [LARGE SCALE GENOMIC DNA]</scope>
    <source>
        <strain evidence="10 11">DSM 40084</strain>
    </source>
</reference>
<keyword evidence="3" id="KW-1003">Cell membrane</keyword>
<dbReference type="PANTHER" id="PTHR30193">
    <property type="entry name" value="ABC TRANSPORTER PERMEASE PROTEIN"/>
    <property type="match status" value="1"/>
</dbReference>
<evidence type="ECO:0000256" key="6">
    <source>
        <dbReference type="ARBA" id="ARBA00023136"/>
    </source>
</evidence>
<feature type="transmembrane region" description="Helical" evidence="7">
    <location>
        <begin position="99"/>
        <end position="118"/>
    </location>
</feature>
<dbReference type="PROSITE" id="PS50928">
    <property type="entry name" value="ABC_TM1"/>
    <property type="match status" value="1"/>
</dbReference>
<keyword evidence="6 7" id="KW-0472">Membrane</keyword>
<feature type="domain" description="ABC transmembrane type-1" evidence="9">
    <location>
        <begin position="93"/>
        <end position="311"/>
    </location>
</feature>
<comment type="subcellular location">
    <subcellularLocation>
        <location evidence="1 7">Cell membrane</location>
        <topology evidence="1 7">Multi-pass membrane protein</topology>
    </subcellularLocation>
</comment>
<keyword evidence="2 7" id="KW-0813">Transport</keyword>
<feature type="transmembrane region" description="Helical" evidence="7">
    <location>
        <begin position="290"/>
        <end position="312"/>
    </location>
</feature>
<feature type="transmembrane region" description="Helical" evidence="7">
    <location>
        <begin position="176"/>
        <end position="200"/>
    </location>
</feature>
<dbReference type="AlphaFoldDB" id="A0A7W9H1J2"/>
<dbReference type="GO" id="GO:0055085">
    <property type="term" value="P:transmembrane transport"/>
    <property type="evidence" value="ECO:0007669"/>
    <property type="project" value="InterPro"/>
</dbReference>
<dbReference type="Proteomes" id="UP000590647">
    <property type="component" value="Unassembled WGS sequence"/>
</dbReference>
<dbReference type="GO" id="GO:0005886">
    <property type="term" value="C:plasma membrane"/>
    <property type="evidence" value="ECO:0007669"/>
    <property type="project" value="UniProtKB-SubCell"/>
</dbReference>
<protein>
    <submittedName>
        <fullName evidence="10">Cellobiose transport system permease protein</fullName>
    </submittedName>
</protein>
<dbReference type="SUPFAM" id="SSF161098">
    <property type="entry name" value="MetI-like"/>
    <property type="match status" value="1"/>
</dbReference>
<evidence type="ECO:0000256" key="4">
    <source>
        <dbReference type="ARBA" id="ARBA00022692"/>
    </source>
</evidence>
<comment type="caution">
    <text evidence="10">The sequence shown here is derived from an EMBL/GenBank/DDBJ whole genome shotgun (WGS) entry which is preliminary data.</text>
</comment>
<keyword evidence="11" id="KW-1185">Reference proteome</keyword>
<evidence type="ECO:0000256" key="5">
    <source>
        <dbReference type="ARBA" id="ARBA00022989"/>
    </source>
</evidence>
<sequence length="339" mass="37363">MATVLDPAGAPAANEKQPAGRTRSTTPGGRRRHFPPLLAISPFYVLFAVFGAFPIVFSVYLSFQDWDGIGDMRYVGLKQYGWLLQDSVFWHAVLNTFEIWFLSTVPMLFLALVLAFLLHSQVRFAGAYRVAYFIPNVTSMVAMTVVFGSVFAQAGLANSALRVIGLDGVGWLSSEWGIKSSVSIMIIWRWVGYNALIFLAGLQAIPTEHFEAARVDGANSRQTLFRVVLPQLRPVVLFAAVTSTINGLQIFTESQVLFQSTDVGTTGGPGQEGMTIVLYLWQKAFKEHQFGYGAAMGWVLFAIIAVFTIVNWRLVAGSDDDRRPGIAGLLRRRGARDGR</sequence>
<organism evidence="10 11">
    <name type="scientific">Streptomyces caelestis</name>
    <dbReference type="NCBI Taxonomy" id="36816"/>
    <lineage>
        <taxon>Bacteria</taxon>
        <taxon>Bacillati</taxon>
        <taxon>Actinomycetota</taxon>
        <taxon>Actinomycetes</taxon>
        <taxon>Kitasatosporales</taxon>
        <taxon>Streptomycetaceae</taxon>
        <taxon>Streptomyces</taxon>
    </lineage>
</organism>
<dbReference type="CDD" id="cd06261">
    <property type="entry name" value="TM_PBP2"/>
    <property type="match status" value="1"/>
</dbReference>
<dbReference type="EMBL" id="JACHNE010000001">
    <property type="protein sequence ID" value="MBB5793935.1"/>
    <property type="molecule type" value="Genomic_DNA"/>
</dbReference>
<evidence type="ECO:0000259" key="9">
    <source>
        <dbReference type="PROSITE" id="PS50928"/>
    </source>
</evidence>
<feature type="transmembrane region" description="Helical" evidence="7">
    <location>
        <begin position="130"/>
        <end position="156"/>
    </location>
</feature>
<dbReference type="InterPro" id="IPR035906">
    <property type="entry name" value="MetI-like_sf"/>
</dbReference>
<accession>A0A7W9H1J2</accession>
<dbReference type="Gene3D" id="1.10.3720.10">
    <property type="entry name" value="MetI-like"/>
    <property type="match status" value="1"/>
</dbReference>
<evidence type="ECO:0000313" key="11">
    <source>
        <dbReference type="Proteomes" id="UP000590647"/>
    </source>
</evidence>
<dbReference type="InterPro" id="IPR051393">
    <property type="entry name" value="ABC_transporter_permease"/>
</dbReference>
<dbReference type="InterPro" id="IPR000515">
    <property type="entry name" value="MetI-like"/>
</dbReference>
<proteinExistence type="inferred from homology"/>
<evidence type="ECO:0000313" key="10">
    <source>
        <dbReference type="EMBL" id="MBB5793935.1"/>
    </source>
</evidence>
<keyword evidence="5 7" id="KW-1133">Transmembrane helix</keyword>
<evidence type="ECO:0000256" key="7">
    <source>
        <dbReference type="RuleBase" id="RU363032"/>
    </source>
</evidence>
<evidence type="ECO:0000256" key="3">
    <source>
        <dbReference type="ARBA" id="ARBA00022475"/>
    </source>
</evidence>
<keyword evidence="4 7" id="KW-0812">Transmembrane</keyword>
<dbReference type="RefSeq" id="WP_184982434.1">
    <property type="nucleotide sequence ID" value="NZ_JACHNE010000001.1"/>
</dbReference>
<evidence type="ECO:0000256" key="1">
    <source>
        <dbReference type="ARBA" id="ARBA00004651"/>
    </source>
</evidence>
<feature type="region of interest" description="Disordered" evidence="8">
    <location>
        <begin position="1"/>
        <end position="30"/>
    </location>
</feature>
<name>A0A7W9H1J2_9ACTN</name>
<dbReference type="PANTHER" id="PTHR30193:SF37">
    <property type="entry name" value="INNER MEMBRANE ABC TRANSPORTER PERMEASE PROTEIN YCJO"/>
    <property type="match status" value="1"/>
</dbReference>